<accession>A0A9X1TVJ0</accession>
<sequence>MPIHVAITRKVLPGKEDEFKEALRHFLGDSFLHGGVHGAAMMTALPGSESREIGILRTFANQAERDAFYNSKLFKDWEAYASTLTEEPVYRELTGLEAWFRSPVPPPRWKMAAATLCGVYPTSLFLTYVLGPFIQELHPALKTLIVAGCMVGLLTWVVMPQVTKVLRPWLQSSDTQSAQK</sequence>
<organism evidence="2 3">
    <name type="scientific">Dyadobacter chenhuakuii</name>
    <dbReference type="NCBI Taxonomy" id="2909339"/>
    <lineage>
        <taxon>Bacteria</taxon>
        <taxon>Pseudomonadati</taxon>
        <taxon>Bacteroidota</taxon>
        <taxon>Cytophagia</taxon>
        <taxon>Cytophagales</taxon>
        <taxon>Spirosomataceae</taxon>
        <taxon>Dyadobacter</taxon>
    </lineage>
</organism>
<evidence type="ECO:0000313" key="2">
    <source>
        <dbReference type="EMBL" id="MCF2500122.1"/>
    </source>
</evidence>
<dbReference type="RefSeq" id="WP_235178617.1">
    <property type="nucleotide sequence ID" value="NZ_JAKFFV010000010.1"/>
</dbReference>
<dbReference type="GO" id="GO:0004497">
    <property type="term" value="F:monooxygenase activity"/>
    <property type="evidence" value="ECO:0007669"/>
    <property type="project" value="UniProtKB-KW"/>
</dbReference>
<dbReference type="EMBL" id="JAKFFV010000010">
    <property type="protein sequence ID" value="MCF2500122.1"/>
    <property type="molecule type" value="Genomic_DNA"/>
</dbReference>
<keyword evidence="1" id="KW-0472">Membrane</keyword>
<comment type="caution">
    <text evidence="2">The sequence shown here is derived from an EMBL/GenBank/DDBJ whole genome shotgun (WGS) entry which is preliminary data.</text>
</comment>
<name>A0A9X1TVJ0_9BACT</name>
<dbReference type="Gene3D" id="3.30.70.100">
    <property type="match status" value="1"/>
</dbReference>
<keyword evidence="2" id="KW-0503">Monooxygenase</keyword>
<evidence type="ECO:0000256" key="1">
    <source>
        <dbReference type="SAM" id="Phobius"/>
    </source>
</evidence>
<dbReference type="AlphaFoldDB" id="A0A9X1TVJ0"/>
<proteinExistence type="predicted"/>
<protein>
    <submittedName>
        <fullName evidence="2">Antibiotic biosynthesis monooxygenase</fullName>
    </submittedName>
</protein>
<reference evidence="2" key="1">
    <citation type="submission" date="2022-01" db="EMBL/GenBank/DDBJ databases">
        <title>Novel species in genus Dyadobacter.</title>
        <authorList>
            <person name="Ma C."/>
        </authorList>
    </citation>
    <scope>NUCLEOTIDE SEQUENCE</scope>
    <source>
        <strain evidence="2">CY357</strain>
    </source>
</reference>
<dbReference type="PANTHER" id="PTHR40057:SF1">
    <property type="entry name" value="SLR1162 PROTEIN"/>
    <property type="match status" value="1"/>
</dbReference>
<keyword evidence="1" id="KW-0812">Transmembrane</keyword>
<evidence type="ECO:0000313" key="3">
    <source>
        <dbReference type="Proteomes" id="UP001139411"/>
    </source>
</evidence>
<keyword evidence="2" id="KW-0560">Oxidoreductase</keyword>
<gene>
    <name evidence="2" type="ORF">L0661_17510</name>
</gene>
<feature type="transmembrane region" description="Helical" evidence="1">
    <location>
        <begin position="140"/>
        <end position="159"/>
    </location>
</feature>
<keyword evidence="1" id="KW-1133">Transmembrane helix</keyword>
<dbReference type="InterPro" id="IPR011008">
    <property type="entry name" value="Dimeric_a/b-barrel"/>
</dbReference>
<feature type="transmembrane region" description="Helical" evidence="1">
    <location>
        <begin position="111"/>
        <end position="134"/>
    </location>
</feature>
<dbReference type="SUPFAM" id="SSF54909">
    <property type="entry name" value="Dimeric alpha+beta barrel"/>
    <property type="match status" value="1"/>
</dbReference>
<dbReference type="PANTHER" id="PTHR40057">
    <property type="entry name" value="SLR1162 PROTEIN"/>
    <property type="match status" value="1"/>
</dbReference>
<dbReference type="Proteomes" id="UP001139411">
    <property type="component" value="Unassembled WGS sequence"/>
</dbReference>
<dbReference type="InterPro" id="IPR038762">
    <property type="entry name" value="ABM_predict"/>
</dbReference>